<protein>
    <recommendedName>
        <fullName evidence="6">Mediator of RNA polymerase II transcription subunit 14</fullName>
    </recommendedName>
    <alternativeName>
        <fullName evidence="6">Mediator complex subunit 14</fullName>
    </alternativeName>
</protein>
<dbReference type="Pfam" id="PF08638">
    <property type="entry name" value="Med14"/>
    <property type="match status" value="1"/>
</dbReference>
<evidence type="ECO:0000256" key="7">
    <source>
        <dbReference type="SAM" id="MobiDB-lite"/>
    </source>
</evidence>
<keyword evidence="1" id="KW-0001">2Fe-2S</keyword>
<name>A0A1B1DSW9_9APIC</name>
<feature type="compositionally biased region" description="Basic and acidic residues" evidence="7">
    <location>
        <begin position="1777"/>
        <end position="1796"/>
    </location>
</feature>
<dbReference type="Proteomes" id="UP000092716">
    <property type="component" value="Chromosome 1"/>
</dbReference>
<dbReference type="GeneID" id="30906806"/>
<evidence type="ECO:0000256" key="1">
    <source>
        <dbReference type="ARBA" id="ARBA00022714"/>
    </source>
</evidence>
<dbReference type="SUPFAM" id="SSF52833">
    <property type="entry name" value="Thioredoxin-like"/>
    <property type="match status" value="1"/>
</dbReference>
<keyword evidence="2" id="KW-0479">Metal-binding</keyword>
<feature type="region of interest" description="Disordered" evidence="7">
    <location>
        <begin position="1"/>
        <end position="43"/>
    </location>
</feature>
<dbReference type="Gene3D" id="3.40.30.10">
    <property type="entry name" value="Glutaredoxin"/>
    <property type="match status" value="1"/>
</dbReference>
<dbReference type="CDD" id="cd03028">
    <property type="entry name" value="GRX_PICOT_like"/>
    <property type="match status" value="1"/>
</dbReference>
<gene>
    <name evidence="10" type="ORF">PCOAH_00000870</name>
</gene>
<comment type="similarity">
    <text evidence="6">Belongs to the Mediator complex subunit 14 family.</text>
</comment>
<dbReference type="InterPro" id="IPR002109">
    <property type="entry name" value="Glutaredoxin"/>
</dbReference>
<dbReference type="PROSITE" id="PS51354">
    <property type="entry name" value="GLUTAREDOXIN_2"/>
    <property type="match status" value="1"/>
</dbReference>
<dbReference type="KEGG" id="pcot:PCOAH_00000870"/>
<dbReference type="RefSeq" id="XP_019912537.1">
    <property type="nucleotide sequence ID" value="XM_020056904.1"/>
</dbReference>
<dbReference type="Pfam" id="PF00462">
    <property type="entry name" value="Glutaredoxin"/>
    <property type="match status" value="1"/>
</dbReference>
<keyword evidence="11" id="KW-1185">Reference proteome</keyword>
<evidence type="ECO:0000256" key="4">
    <source>
        <dbReference type="ARBA" id="ARBA00023014"/>
    </source>
</evidence>
<feature type="region of interest" description="Disordered" evidence="7">
    <location>
        <begin position="2526"/>
        <end position="2573"/>
    </location>
</feature>
<feature type="compositionally biased region" description="Basic and acidic residues" evidence="7">
    <location>
        <begin position="2526"/>
        <end position="2548"/>
    </location>
</feature>
<evidence type="ECO:0000256" key="2">
    <source>
        <dbReference type="ARBA" id="ARBA00022723"/>
    </source>
</evidence>
<evidence type="ECO:0000259" key="8">
    <source>
        <dbReference type="Pfam" id="PF00462"/>
    </source>
</evidence>
<organism evidence="10 11">
    <name type="scientific">Plasmodium coatneyi</name>
    <dbReference type="NCBI Taxonomy" id="208452"/>
    <lineage>
        <taxon>Eukaryota</taxon>
        <taxon>Sar</taxon>
        <taxon>Alveolata</taxon>
        <taxon>Apicomplexa</taxon>
        <taxon>Aconoidasida</taxon>
        <taxon>Haemosporida</taxon>
        <taxon>Plasmodiidae</taxon>
        <taxon>Plasmodium</taxon>
    </lineage>
</organism>
<dbReference type="GO" id="GO:0046872">
    <property type="term" value="F:metal ion binding"/>
    <property type="evidence" value="ECO:0007669"/>
    <property type="project" value="UniProtKB-KW"/>
</dbReference>
<feature type="region of interest" description="Disordered" evidence="7">
    <location>
        <begin position="1042"/>
        <end position="1067"/>
    </location>
</feature>
<dbReference type="InterPro" id="IPR036249">
    <property type="entry name" value="Thioredoxin-like_sf"/>
</dbReference>
<comment type="subunit">
    <text evidence="6">Component of the Mediator complex.</text>
</comment>
<dbReference type="GO" id="GO:0051537">
    <property type="term" value="F:2 iron, 2 sulfur cluster binding"/>
    <property type="evidence" value="ECO:0007669"/>
    <property type="project" value="UniProtKB-KW"/>
</dbReference>
<feature type="domain" description="Mediator complex subunit MED14 N-terminal" evidence="9">
    <location>
        <begin position="48"/>
        <end position="243"/>
    </location>
</feature>
<evidence type="ECO:0000313" key="11">
    <source>
        <dbReference type="Proteomes" id="UP000092716"/>
    </source>
</evidence>
<dbReference type="EMBL" id="CP016239">
    <property type="protein sequence ID" value="ANQ05842.1"/>
    <property type="molecule type" value="Genomic_DNA"/>
</dbReference>
<accession>A0A1B1DSW9</accession>
<keyword evidence="6" id="KW-0805">Transcription regulation</keyword>
<feature type="region of interest" description="Disordered" evidence="7">
    <location>
        <begin position="1692"/>
        <end position="1721"/>
    </location>
</feature>
<dbReference type="PANTHER" id="PTHR10293">
    <property type="entry name" value="GLUTAREDOXIN FAMILY MEMBER"/>
    <property type="match status" value="1"/>
</dbReference>
<evidence type="ECO:0000256" key="5">
    <source>
        <dbReference type="ARBA" id="ARBA00023284"/>
    </source>
</evidence>
<keyword evidence="4" id="KW-0411">Iron-sulfur</keyword>
<keyword evidence="3" id="KW-0408">Iron</keyword>
<dbReference type="InterPro" id="IPR004480">
    <property type="entry name" value="Monothiol_GRX-rel"/>
</dbReference>
<sequence length="2682" mass="307692">MMTLGGKHLPDGPDGPDGPDDPIDRDAPTADKPNNHDEHDDHDDYKGISYGMILKKVVRRSINDWSLFCDRVDNDNGDNCDYLRSALIQYCRHMRECFLKLLEVNTFRKNYKEINDTIKLILEYRENYRELKSKYQYDLYLCKVKLMDLQVNESNVLCAMDLLSTGRYTRFPLLFKEILANPTDSFIPNLDMNQIKILKKRIVDEFLINYYSSRIPKDKVNFIFSDGMMELDVVNEVKVSLITDFVTWSIVKADISFLRQMNLHFSHNLNLISLVSYGVVQKMSQMAESKMPAAVDAAPEGDSPSEDSHMESSDRDEFLLNAEGGTHHSDQVRHTRMNPIEQHYHRERENRSQTEETLPLADLLYEIYRISHFYCGVQIMEYFKGCINQYNTFNYQAKKVLLYKCFSNSTVEMTPSCYNYSLTDKDAQLHLDIHLYECELTTGMYEWFEKIPLLDQYSKKKMILKFVLNNENGDIKIFLWPFSFFFKKGEKENVPTDDILTYFEFVYCGALQRRMKKLLTFDPAHIHLESWLSRVDNCVTRFLFSILKAFSSSGGEPLHGVSSMNHARSSETSFENNAIGVHELIQDYFFDLGYIRKELRCMDSQTGGKNYADGGDAEGGVPVLQSRIETVLVRKKNGDFSCVLRYTFYEQKINLFLSRQSEKFTFMCHWKSKTFVDMISLHYDLKLVIYVVYLLKRFSLYVYLYNELQERFLQVNAGKNFNYELDEDDFCPNFFVQKLKLHDLLKKYDYSANIVLTKFLQSFFSFIDFYSYLPRGEEVDTAHGPTHGGHTSGGGTFERALRKLVQREGVAHLGGSNPNEANPFCRMEGINLVESTFCGTAPLWQPRGSGYDGETPQEANKAAPSEGSFRENFFSVLYFTVYTYDRTPLLLILMIEKDFIHKTYIVMCDGNGVTSGIDKVTIEQGKSKKRNFFTIPLIHKSYPILNNLEDYLDGVRDMVNRFSNLFSTLGKLLQMNSRCPVFCTQFCLTPSMGGALNGGDTHPGGKTTLKVASDQMYAQLRKERNKGFLDLQYFVSKNQSKRVLPSGSGNVGPADAHPTEPNPTNWAKEKYPADYITNYLLHLECELNAEHYMRSEFVNNQEGSKFPLLIKVNTGGSFFFEVPIRQKKLLKIRDFHLNRSREVSFFSSNVAVNVKVEPLGGAHAPVEDWVRMEKMYLLLKDDFSSTNILHLFSIMSKIFFVLNFFQELYYLEKIMSPDISIRNCHLANITVEYNCGVNKNIACSVVLDVLSGGDITSVQLDDTPGGSYPTGGGYNKEHFSKGSGGHPNNMTTNSRINQTSDEEDALEKLLLFDIVFNSPFECINKLFSQEKRKLFLYLRKKKSIFSLLRFVLLTFEFHYNFYTLINRTSDHLRKIHFLHPVDLLHDVQFDCVNLMTVLLTLKSFRNDKGVLSFYLILHPEHFSKVVIIPHYRGTHLGRHQRREVSIKNFFKRGKRQGGPSPRGGAIQQIQVPTRNIPDMMGASFPHLSNEIGNQCGGQHGASPKIGPWGHPNENDTTTLEGTFYKSEGPPNTQQSSILIDHVDEEDLFIYLFSHFCDIINLKKVNQSTIYTSSGDLHSGYPLEGAEYVSLGEGPIENDLKIFEEYDLFILNIKYLFKMKNQIVLSEVFFFPPFFLYTTLYPFVEFLKTLKCWLVLLDQLRFHHSDITLTWSGIGDVFQHVTAVRRRCAPPIANQNASVSPNVNTNVQSGHSGTSPEGHTNGHRQEDEIVVHLVWFLYSTKDLYVDTSFLGDGKTCKRSYADLLGDLKEVNQGDWLERSDRISGDGKDHHGNDDHGRGEHKKVKREEEDGQHSAKDYLPWDHHPLSEAKWEEIPNVKWERGDNPVAKKWTHATGYLSTPFHMNQTNTDKLKHMINAYSHSNDDIFLKKKAQKIWLGENFIQRAYALRILEPKNGDPPYEQGERWDPLGEEGKNHNIQNHHLDDVLIKMYAYKATTNRSELQNDCENMFFFNEEKMLIGGMKGGRCPISAGENMYKGDMHYWTNSVGIYFENVGETVDEEDCWFYRSRGKVPTREGQVDNHGEVKNRRRKFILEEQNVLKENSKINSALNIIYSYVRIWLLKMNHSNVISFFRIVNETIVDKKNVCELSSLLFNSVLSYREHLTFWMFPNREGVSMPFVEMEFIPDEGGDNLVTAAGEKNGTSIFRNKWIEMVVPVEEALYDGYLVEGETNRGVMANLNSEEAHTGGVFATPNRGNKIMTTGGGNDGKPGNCHPTPGTEKTINVKYKIWRYMPRPFKKKMYEQEVKDIMGGTNESVTLTFKISSALPIKNLKEVHINDEPFVKFLVRHKIDLNVAHQRVMTILQKYNLMANYSLVATQTVLHLSTFELLLKGGTTTAALGTPPSPHGQCLPPNVNGNNMNKNSKVLHWVCLLGGFPLYEAFSNEKSMAGLHNKNGTPAQLRKKSKVVHLEGTNINSKREPWGIKILSPHKNTTIASNQGKTKSELRENVKGVNKICGEKIGRKKWEPLWRYTPHGSLQLAECERVNCNGEKTGGRIFARKANCENREESKFQSGEDIHQGDDVEMKRTDQCSDEEDVQMNSPEDEPCSDSPSESETQVELTEEVINFIESIIKKHKIVLFMKGTALNPFCKYSKQAIHILKLNKVKEIRTVNILDDEQLRRSLKIYSEWPTFPQLYVNGKFVGGIDKVQELHDGKKLKGILEEV</sequence>
<reference evidence="11" key="1">
    <citation type="submission" date="2016-06" db="EMBL/GenBank/DDBJ databases">
        <title>First high quality genome sequence of Plasmodium coatneyi using continuous long reads from single molecule, real-time sequencing.</title>
        <authorList>
            <person name="Chien J.-T."/>
            <person name="Pakala S.B."/>
            <person name="Geraldo J.A."/>
            <person name="Lapp S.A."/>
            <person name="Barnwell J.W."/>
            <person name="Kissinger J.C."/>
            <person name="Galinski M.R."/>
            <person name="Humphrey J.C."/>
        </authorList>
    </citation>
    <scope>NUCLEOTIDE SEQUENCE [LARGE SCALE GENOMIC DNA]</scope>
    <source>
        <strain evidence="11">Hackeri</strain>
    </source>
</reference>
<dbReference type="OrthoDB" id="205099at2759"/>
<feature type="compositionally biased region" description="Acidic residues" evidence="7">
    <location>
        <begin position="2549"/>
        <end position="2565"/>
    </location>
</feature>
<dbReference type="PANTHER" id="PTHR10293:SF72">
    <property type="entry name" value="MONOTHIOL GLUTAREDOXIN-S14, CHLOROPLASTIC"/>
    <property type="match status" value="1"/>
</dbReference>
<evidence type="ECO:0000256" key="6">
    <source>
        <dbReference type="RuleBase" id="RU365082"/>
    </source>
</evidence>
<keyword evidence="6" id="KW-0804">Transcription</keyword>
<keyword evidence="6" id="KW-0539">Nucleus</keyword>
<feature type="domain" description="Glutaredoxin" evidence="8">
    <location>
        <begin position="2595"/>
        <end position="2660"/>
    </location>
</feature>
<evidence type="ECO:0000259" key="9">
    <source>
        <dbReference type="Pfam" id="PF08638"/>
    </source>
</evidence>
<dbReference type="VEuPathDB" id="PlasmoDB:PCOAH_00000870"/>
<keyword evidence="5" id="KW-0676">Redox-active center</keyword>
<comment type="subcellular location">
    <subcellularLocation>
        <location evidence="6">Nucleus</location>
    </subcellularLocation>
</comment>
<keyword evidence="6" id="KW-0010">Activator</keyword>
<dbReference type="InterPro" id="IPR033658">
    <property type="entry name" value="GRX_PICOT-like"/>
</dbReference>
<evidence type="ECO:0000313" key="10">
    <source>
        <dbReference type="EMBL" id="ANQ05842.1"/>
    </source>
</evidence>
<evidence type="ECO:0000256" key="3">
    <source>
        <dbReference type="ARBA" id="ARBA00023004"/>
    </source>
</evidence>
<dbReference type="GO" id="GO:0003712">
    <property type="term" value="F:transcription coregulator activity"/>
    <property type="evidence" value="ECO:0007669"/>
    <property type="project" value="UniProtKB-UniRule"/>
</dbReference>
<proteinExistence type="inferred from homology"/>
<feature type="compositionally biased region" description="Polar residues" evidence="7">
    <location>
        <begin position="1692"/>
        <end position="1717"/>
    </location>
</feature>
<feature type="region of interest" description="Disordered" evidence="7">
    <location>
        <begin position="291"/>
        <end position="314"/>
    </location>
</feature>
<dbReference type="GO" id="GO:0016592">
    <property type="term" value="C:mediator complex"/>
    <property type="evidence" value="ECO:0007669"/>
    <property type="project" value="UniProtKB-UniRule"/>
</dbReference>
<comment type="function">
    <text evidence="6">Component of the Mediator complex, a coactivator involved in the regulated transcription of nearly all RNA polymerase II-dependent genes. Mediator functions as a bridge to convey information from gene-specific regulatory proteins to the basal RNA polymerase II transcription machinery. Mediator is recruited to promoters by direct interactions with regulatory proteins and serves as a scaffold for the assembly of a functional preinitiation complex with RNA polymerase II and the general transcription factors.</text>
</comment>
<feature type="compositionally biased region" description="Basic and acidic residues" evidence="7">
    <location>
        <begin position="22"/>
        <end position="43"/>
    </location>
</feature>
<feature type="region of interest" description="Disordered" evidence="7">
    <location>
        <begin position="1777"/>
        <end position="1817"/>
    </location>
</feature>
<feature type="compositionally biased region" description="Basic and acidic residues" evidence="7">
    <location>
        <begin position="1803"/>
        <end position="1817"/>
    </location>
</feature>
<dbReference type="InterPro" id="IPR055122">
    <property type="entry name" value="Med14_N"/>
</dbReference>